<evidence type="ECO:0000259" key="2">
    <source>
        <dbReference type="PROSITE" id="PS51750"/>
    </source>
</evidence>
<dbReference type="PROSITE" id="PS51750">
    <property type="entry name" value="BRO_N"/>
    <property type="match status" value="1"/>
</dbReference>
<evidence type="ECO:0000256" key="1">
    <source>
        <dbReference type="SAM" id="Coils"/>
    </source>
</evidence>
<accession>A0A4S2EQY8</accession>
<feature type="coiled-coil region" evidence="1">
    <location>
        <begin position="119"/>
        <end position="146"/>
    </location>
</feature>
<dbReference type="Pfam" id="PF03374">
    <property type="entry name" value="ANT"/>
    <property type="match status" value="1"/>
</dbReference>
<gene>
    <name evidence="3" type="ORF">E5340_01465</name>
</gene>
<dbReference type="AlphaFoldDB" id="A0A4S2EQY8"/>
<keyword evidence="1" id="KW-0175">Coiled coil</keyword>
<feature type="domain" description="Bro-N" evidence="2">
    <location>
        <begin position="1"/>
        <end position="101"/>
    </location>
</feature>
<sequence length="333" mass="38520">MNDLKIFTNGNIKLPVREVNGQIEFDAEVSAIGLGIAESKNGKMYVKWNRVRKYLSTQVSKGDYISEPDFYTLAIKANNPTAEKFQYWVTHEVLPTIRKHGAYMTDETLKQALSNPDTIIKIVEKLKEEKEAKEVAEQKVEQLQPDADYCKNVLKNPTLISSTEIAKRYGWGAVTLHKKLHELGVMYKQGKQWILYAKYSRLGYADRMRYEKGPGLLKWTPKGERFIYNLLKDEGIVPIIEHPAFEEQLELQAQVEYNGPYYTASSIAWNLHMRHEDVRLIGKIATEHRLKPVFVDSNKYCRIVVDEYGRQSYEYTKLGAQTIEQLLELEGYI</sequence>
<evidence type="ECO:0000313" key="3">
    <source>
        <dbReference type="EMBL" id="TGY56894.1"/>
    </source>
</evidence>
<dbReference type="Pfam" id="PF02498">
    <property type="entry name" value="Bro-N"/>
    <property type="match status" value="1"/>
</dbReference>
<organism evidence="3 4">
    <name type="scientific">Ligilactobacillus murinus</name>
    <dbReference type="NCBI Taxonomy" id="1622"/>
    <lineage>
        <taxon>Bacteria</taxon>
        <taxon>Bacillati</taxon>
        <taxon>Bacillota</taxon>
        <taxon>Bacilli</taxon>
        <taxon>Lactobacillales</taxon>
        <taxon>Lactobacillaceae</taxon>
        <taxon>Ligilactobacillus</taxon>
    </lineage>
</organism>
<dbReference type="GO" id="GO:0003677">
    <property type="term" value="F:DNA binding"/>
    <property type="evidence" value="ECO:0007669"/>
    <property type="project" value="InterPro"/>
</dbReference>
<dbReference type="SMART" id="SM01040">
    <property type="entry name" value="Bro-N"/>
    <property type="match status" value="1"/>
</dbReference>
<comment type="caution">
    <text evidence="3">The sequence shown here is derived from an EMBL/GenBank/DDBJ whole genome shotgun (WGS) entry which is preliminary data.</text>
</comment>
<dbReference type="RefSeq" id="WP_135941829.1">
    <property type="nucleotide sequence ID" value="NZ_JANKAZ010000007.1"/>
</dbReference>
<dbReference type="InterPro" id="IPR005039">
    <property type="entry name" value="Ant_C"/>
</dbReference>
<dbReference type="Proteomes" id="UP000306855">
    <property type="component" value="Unassembled WGS sequence"/>
</dbReference>
<dbReference type="EMBL" id="SRYK01000004">
    <property type="protein sequence ID" value="TGY56894.1"/>
    <property type="molecule type" value="Genomic_DNA"/>
</dbReference>
<evidence type="ECO:0000313" key="4">
    <source>
        <dbReference type="Proteomes" id="UP000306855"/>
    </source>
</evidence>
<reference evidence="3 4" key="1">
    <citation type="submission" date="2019-04" db="EMBL/GenBank/DDBJ databases">
        <title>Microbes associate with the intestines of laboratory mice.</title>
        <authorList>
            <person name="Navarre W."/>
            <person name="Wong E."/>
            <person name="Huang K."/>
            <person name="Tropini C."/>
            <person name="Ng K."/>
            <person name="Yu B."/>
        </authorList>
    </citation>
    <scope>NUCLEOTIDE SEQUENCE [LARGE SCALE GENOMIC DNA]</scope>
    <source>
        <strain evidence="3 4">NM26_J9</strain>
    </source>
</reference>
<name>A0A4S2EQY8_9LACO</name>
<proteinExistence type="predicted"/>
<protein>
    <submittedName>
        <fullName evidence="3">Phage repressor protein/antirepressor Ant</fullName>
    </submittedName>
</protein>
<dbReference type="InterPro" id="IPR003497">
    <property type="entry name" value="BRO_N_domain"/>
</dbReference>